<dbReference type="KEGG" id="psel:GM415_04300"/>
<sequence>MSSCIVCRTPSLEFAEAYRTLPRVGSDSRPLPPGGSLGRCPVCGTIQKVMDDAFQAECEMIYSSYVMYGQSTQGTEPTVFDGRPDARSAKLVYALGKSMDLPDSGSLLDVGCGNGNLLRAFRAAHPGWELSGLELDDRHREAVEAVCGGGSLLTGELAGVAGTFDLITAMHVLEHLAEPVEFLGLIKDRLSSEGALVIQLPLWRENPFDLVVADHAVHYDAVSLLHVLDRGGFKPVFLSEEIVPRELTVIARPGKGPWDRGKAAGPGLDAALGWLAAVRDMAARAMESAGKNRFGIFGTGNAAMWLTGALGEAGFYVDDDPSRQGTNPMTGRPVYAPEATPEGSTVVICLPPELSAAIYQRVRRVPANWLVTPPLEQ</sequence>
<reference evidence="1 2" key="1">
    <citation type="submission" date="2019-11" db="EMBL/GenBank/DDBJ databases">
        <authorList>
            <person name="Zheng R.K."/>
            <person name="Sun C.M."/>
        </authorList>
    </citation>
    <scope>NUCLEOTIDE SEQUENCE [LARGE SCALE GENOMIC DNA]</scope>
    <source>
        <strain evidence="1 2">SRB007</strain>
    </source>
</reference>
<accession>A0A6I6JFT0</accession>
<dbReference type="GO" id="GO:0032259">
    <property type="term" value="P:methylation"/>
    <property type="evidence" value="ECO:0007669"/>
    <property type="project" value="UniProtKB-KW"/>
</dbReference>
<dbReference type="RefSeq" id="WP_158946599.1">
    <property type="nucleotide sequence ID" value="NZ_CP046400.1"/>
</dbReference>
<protein>
    <submittedName>
        <fullName evidence="1">Methyltransferase domain-containing protein</fullName>
    </submittedName>
</protein>
<keyword evidence="2" id="KW-1185">Reference proteome</keyword>
<proteinExistence type="predicted"/>
<dbReference type="EMBL" id="CP046400">
    <property type="protein sequence ID" value="QGY39373.1"/>
    <property type="molecule type" value="Genomic_DNA"/>
</dbReference>
<dbReference type="Gene3D" id="3.40.50.150">
    <property type="entry name" value="Vaccinia Virus protein VP39"/>
    <property type="match status" value="1"/>
</dbReference>
<keyword evidence="1" id="KW-0489">Methyltransferase</keyword>
<keyword evidence="1" id="KW-0808">Transferase</keyword>
<dbReference type="GO" id="GO:0008168">
    <property type="term" value="F:methyltransferase activity"/>
    <property type="evidence" value="ECO:0007669"/>
    <property type="project" value="UniProtKB-KW"/>
</dbReference>
<dbReference type="CDD" id="cd02440">
    <property type="entry name" value="AdoMet_MTases"/>
    <property type="match status" value="1"/>
</dbReference>
<gene>
    <name evidence="1" type="ORF">GM415_04300</name>
</gene>
<organism evidence="1 2">
    <name type="scientific">Pseudodesulfovibrio cashew</name>
    <dbReference type="NCBI Taxonomy" id="2678688"/>
    <lineage>
        <taxon>Bacteria</taxon>
        <taxon>Pseudomonadati</taxon>
        <taxon>Thermodesulfobacteriota</taxon>
        <taxon>Desulfovibrionia</taxon>
        <taxon>Desulfovibrionales</taxon>
        <taxon>Desulfovibrionaceae</taxon>
    </lineage>
</organism>
<evidence type="ECO:0000313" key="1">
    <source>
        <dbReference type="EMBL" id="QGY39373.1"/>
    </source>
</evidence>
<dbReference type="SUPFAM" id="SSF53335">
    <property type="entry name" value="S-adenosyl-L-methionine-dependent methyltransferases"/>
    <property type="match status" value="1"/>
</dbReference>
<dbReference type="PANTHER" id="PTHR43861">
    <property type="entry name" value="TRANS-ACONITATE 2-METHYLTRANSFERASE-RELATED"/>
    <property type="match status" value="1"/>
</dbReference>
<dbReference type="Pfam" id="PF13489">
    <property type="entry name" value="Methyltransf_23"/>
    <property type="match status" value="1"/>
</dbReference>
<dbReference type="InterPro" id="IPR029063">
    <property type="entry name" value="SAM-dependent_MTases_sf"/>
</dbReference>
<evidence type="ECO:0000313" key="2">
    <source>
        <dbReference type="Proteomes" id="UP000428328"/>
    </source>
</evidence>
<dbReference type="AlphaFoldDB" id="A0A6I6JFT0"/>
<name>A0A6I6JFT0_9BACT</name>
<dbReference type="Proteomes" id="UP000428328">
    <property type="component" value="Chromosome"/>
</dbReference>